<protein>
    <submittedName>
        <fullName evidence="1">Uncharacterized protein</fullName>
    </submittedName>
</protein>
<evidence type="ECO:0000313" key="2">
    <source>
        <dbReference type="Proteomes" id="UP000696280"/>
    </source>
</evidence>
<accession>A0A9N9L718</accession>
<proteinExistence type="predicted"/>
<comment type="caution">
    <text evidence="1">The sequence shown here is derived from an EMBL/GenBank/DDBJ whole genome shotgun (WGS) entry which is preliminary data.</text>
</comment>
<evidence type="ECO:0000313" key="1">
    <source>
        <dbReference type="EMBL" id="CAG8961600.1"/>
    </source>
</evidence>
<keyword evidence="2" id="KW-1185">Reference proteome</keyword>
<sequence>MRLPLKAFKSVFDPSTNSTDGDGIATPVNIQKQLTAEDMEALEALRKYYGKDGEGLENFTTDK</sequence>
<dbReference type="AlphaFoldDB" id="A0A9N9L718"/>
<name>A0A9N9L718_9HELO</name>
<gene>
    <name evidence="1" type="ORF">HYFRA_00006135</name>
</gene>
<dbReference type="Proteomes" id="UP000696280">
    <property type="component" value="Unassembled WGS sequence"/>
</dbReference>
<dbReference type="EMBL" id="CAJVRL010000115">
    <property type="protein sequence ID" value="CAG8961600.1"/>
    <property type="molecule type" value="Genomic_DNA"/>
</dbReference>
<organism evidence="1 2">
    <name type="scientific">Hymenoscyphus fraxineus</name>
    <dbReference type="NCBI Taxonomy" id="746836"/>
    <lineage>
        <taxon>Eukaryota</taxon>
        <taxon>Fungi</taxon>
        <taxon>Dikarya</taxon>
        <taxon>Ascomycota</taxon>
        <taxon>Pezizomycotina</taxon>
        <taxon>Leotiomycetes</taxon>
        <taxon>Helotiales</taxon>
        <taxon>Helotiaceae</taxon>
        <taxon>Hymenoscyphus</taxon>
    </lineage>
</organism>
<reference evidence="1" key="1">
    <citation type="submission" date="2021-07" db="EMBL/GenBank/DDBJ databases">
        <authorList>
            <person name="Durling M."/>
        </authorList>
    </citation>
    <scope>NUCLEOTIDE SEQUENCE</scope>
</reference>